<accession>A0AA35ZFF7</accession>
<dbReference type="AlphaFoldDB" id="A0AA35ZFF7"/>
<dbReference type="EMBL" id="OX465082">
    <property type="protein sequence ID" value="CAI9291563.1"/>
    <property type="molecule type" value="Genomic_DNA"/>
</dbReference>
<organism evidence="1 2">
    <name type="scientific">Lactuca saligna</name>
    <name type="common">Willowleaf lettuce</name>
    <dbReference type="NCBI Taxonomy" id="75948"/>
    <lineage>
        <taxon>Eukaryota</taxon>
        <taxon>Viridiplantae</taxon>
        <taxon>Streptophyta</taxon>
        <taxon>Embryophyta</taxon>
        <taxon>Tracheophyta</taxon>
        <taxon>Spermatophyta</taxon>
        <taxon>Magnoliopsida</taxon>
        <taxon>eudicotyledons</taxon>
        <taxon>Gunneridae</taxon>
        <taxon>Pentapetalae</taxon>
        <taxon>asterids</taxon>
        <taxon>campanulids</taxon>
        <taxon>Asterales</taxon>
        <taxon>Asteraceae</taxon>
        <taxon>Cichorioideae</taxon>
        <taxon>Cichorieae</taxon>
        <taxon>Lactucinae</taxon>
        <taxon>Lactuca</taxon>
    </lineage>
</organism>
<evidence type="ECO:0000313" key="2">
    <source>
        <dbReference type="Proteomes" id="UP001177003"/>
    </source>
</evidence>
<gene>
    <name evidence="1" type="ORF">LSALG_LOCUS30697</name>
</gene>
<dbReference type="Proteomes" id="UP001177003">
    <property type="component" value="Chromosome 6"/>
</dbReference>
<evidence type="ECO:0000313" key="1">
    <source>
        <dbReference type="EMBL" id="CAI9291563.1"/>
    </source>
</evidence>
<name>A0AA35ZFF7_LACSI</name>
<reference evidence="1" key="1">
    <citation type="submission" date="2023-04" db="EMBL/GenBank/DDBJ databases">
        <authorList>
            <person name="Vijverberg K."/>
            <person name="Xiong W."/>
            <person name="Schranz E."/>
        </authorList>
    </citation>
    <scope>NUCLEOTIDE SEQUENCE</scope>
</reference>
<proteinExistence type="predicted"/>
<sequence>MDGCSRKWTQKEEVELARSWVDISEDGGTGKGQNRDRFLLRITERFCRLSKEALGGGNLQHMKKLQIRQKEAERLHIRARNKSHWMVIWNRAVSQIGRNDDTNDPIEFNIGEVYV</sequence>
<protein>
    <submittedName>
        <fullName evidence="1">Uncharacterized protein</fullName>
    </submittedName>
</protein>
<keyword evidence="2" id="KW-1185">Reference proteome</keyword>